<proteinExistence type="predicted"/>
<dbReference type="PANTHER" id="PTHR32305">
    <property type="match status" value="1"/>
</dbReference>
<name>A0ABZ2KI43_9BACT</name>
<dbReference type="Proteomes" id="UP001379533">
    <property type="component" value="Chromosome"/>
</dbReference>
<organism evidence="2 3">
    <name type="scientific">Pendulispora brunnea</name>
    <dbReference type="NCBI Taxonomy" id="2905690"/>
    <lineage>
        <taxon>Bacteria</taxon>
        <taxon>Pseudomonadati</taxon>
        <taxon>Myxococcota</taxon>
        <taxon>Myxococcia</taxon>
        <taxon>Myxococcales</taxon>
        <taxon>Sorangiineae</taxon>
        <taxon>Pendulisporaceae</taxon>
        <taxon>Pendulispora</taxon>
    </lineage>
</organism>
<dbReference type="SUPFAM" id="SSF69318">
    <property type="entry name" value="Integrin alpha N-terminal domain"/>
    <property type="match status" value="1"/>
</dbReference>
<keyword evidence="3" id="KW-1185">Reference proteome</keyword>
<dbReference type="EMBL" id="CP089982">
    <property type="protein sequence ID" value="WXA98343.1"/>
    <property type="molecule type" value="Genomic_DNA"/>
</dbReference>
<evidence type="ECO:0000256" key="1">
    <source>
        <dbReference type="SAM" id="MobiDB-lite"/>
    </source>
</evidence>
<reference evidence="2 3" key="1">
    <citation type="submission" date="2021-12" db="EMBL/GenBank/DDBJ databases">
        <title>Discovery of the Pendulisporaceae a myxobacterial family with distinct sporulation behavior and unique specialized metabolism.</title>
        <authorList>
            <person name="Garcia R."/>
            <person name="Popoff A."/>
            <person name="Bader C.D."/>
            <person name="Loehr J."/>
            <person name="Walesch S."/>
            <person name="Walt C."/>
            <person name="Boldt J."/>
            <person name="Bunk B."/>
            <person name="Haeckl F.J.F.P.J."/>
            <person name="Gunesch A.P."/>
            <person name="Birkelbach J."/>
            <person name="Nuebel U."/>
            <person name="Pietschmann T."/>
            <person name="Bach T."/>
            <person name="Mueller R."/>
        </authorList>
    </citation>
    <scope>NUCLEOTIDE SEQUENCE [LARGE SCALE GENOMIC DNA]</scope>
    <source>
        <strain evidence="2 3">MSr12523</strain>
    </source>
</reference>
<dbReference type="InterPro" id="IPR022385">
    <property type="entry name" value="Rhs_assc_core"/>
</dbReference>
<evidence type="ECO:0000313" key="3">
    <source>
        <dbReference type="Proteomes" id="UP001379533"/>
    </source>
</evidence>
<accession>A0ABZ2KI43</accession>
<dbReference type="NCBIfam" id="TIGR03696">
    <property type="entry name" value="Rhs_assc_core"/>
    <property type="match status" value="1"/>
</dbReference>
<dbReference type="Gene3D" id="2.180.10.10">
    <property type="entry name" value="RHS repeat-associated core"/>
    <property type="match status" value="2"/>
</dbReference>
<dbReference type="InterPro" id="IPR050708">
    <property type="entry name" value="T6SS_VgrG/RHS"/>
</dbReference>
<dbReference type="InterPro" id="IPR028994">
    <property type="entry name" value="Integrin_alpha_N"/>
</dbReference>
<dbReference type="PANTHER" id="PTHR32305:SF15">
    <property type="entry name" value="PROTEIN RHSA-RELATED"/>
    <property type="match status" value="1"/>
</dbReference>
<sequence>MGYLTDIFDTPPASARTDKPAEIPLEQFAHHTRLAYNLAPPEQGELFPDAAVWHARRAAHLEHVDVTSVDFKNPEKTKRHLIRRYTLSYLHDREHRGRIGWWLRSVHLTGACPEIREDDSLNIPNADCVTQTRSIANMTYSGRRAVPSTTFVNSTLFERQFLNDRPGQNAVMFTDVNADSRPDVIATTATSPNTLGLATGFGWEKQNMNIQGGPHDFGSMLTWGKLGPWNNDGQVNILMWGTSGQPDSAGNYTVYSPKATGSGADTWSWVGTPHVLPNHDWLNINAQGGGDIRDIDGDGLPDAHTAVVKHYPNDTFAIRECDFFSTRDEAGRAIPYARGPANPNVACIPPDESPGPSPRAEVTPFYADLSGDGIPDAIRREWEAVEPGSTFYKERWSVSYGLGNGRFGASRSISGGRTGVHQWLTEYPVYFQDLNGDGLADKIELRNNDYEEVHNPELGIYISWANGLSWQADIRITPDRVANWAAVYRVPGPGGSYGSWYQPMRLDFIPSERQVGTQLITVITDTSDSAKYQKLVTIEVDWGAPEPTGLLESFENGLGAITKIIYDTPKIVPGVPTFITPVNTISTKSNGDVQSTGGPFETFYDYSEPVYGYRDARFAGFRKVRTLAVHDGGGYSITDTRYLIASCQDSGGKEVPCPESVDDPHSAIRGLPVTVDQSGGSPVKHASLAHGYYQMDKLYTGLDGRGVRRVYTKSTDTWIFDTANYVSDGREIDVTDLVSDELTVSGRDRIDSQSRAVVLRTSQELDLFGNLTVATDSGVATSYDPVVTPDSPIVNASDWTIPAGDTSRWLWRPKDTYVRDASGGTNLRHSHFEYDATGNTVKTFSDLTGTIPLLRFHQDSAAVAPLPADASQDGTNLLLSEVTYDEFGNQTRVKSGNGVRCTDTSYDVAYGQLPVSQTVYTRGCGGAGLTTTTLYDRGLEVATETIAPTGAKSTAVYDGLGRMTASYKPNAELGVLAESDPSVRITYVDVAGGPYQRVRVEKRDNDDNSELHYHSTWTYTDSFGQIAASVSEADTSAGDEAPYIVSDKVERNNRGFVVRTFQPYFAPVDPASATPPAGISPSTRTVYDPFGRVTDTFGLANEPRSKLLYHALSQESYDAADLVQGATPHPTRTVQDGHGRTRLAFRTTNQNGTADTISTETTYLPTGEVKAVRRSHSAGADTYVREMRYDSWGRLVQNEEPNTSINRGTANVRAWRYAYNDSNELVGTSDARGCGKNAEWDGAGRLISETYSPCLRTQRPYNGHVTNLFVYDRPEGDAAGNPALFAGKLAASYDRAQHTRYTYDGRGRITVMERRLALPDPEDQALGGGGGPPSAEPGGEYAPHWYRTASSYDQADREKARSVGARSTEVQELYGTPVDAGWLVSNDMVVTTYSKRGTTKTVGSSYGNIVLGRKVGADGFVLRVDYGETASPAITYEPDEQRRLLRMATTVAGTPKVLQDWTFSYDAADNPKRVSDNRTATEWPEGAKPVSQQMSYDDLNQLRRVDYDYGGTDDKQVSPFAAEAKAGDTRPIPGGPQTKRVKWQSYDFDWQGNLIKSDDDSHAFHDRSVGSINYGTPAKDGPNRAASAVGLTGRTEATYDRTGNLVGLFLRKLGPNGNSVDINFSYDWDEVGQMVRAKREPIPGGGDRGADFHYTYDSAGTRVTKSVEDPQTHSRTYSSEIFPTLRLDNAPFQNGDYKRNKDTVTLYLISNGNSLARVVYDEDMPLGPVQGSIGGAQHVFFELTDPMGSTSSVIDKWTGELVERTTYLAYGQTESDYRPERWKAFREHYRFTGKEDDVGVGLTYFGARYYIPALGQWASADPLTVHKLESDLNPYAYVLGSPQRLVDPNGLAACDFCIGGDTRWDLGWSSFFAGSEAQSLGWTQTGGGTYLLVSGLLPIQVQLYKRTDRDQAVFTQSTLTREELARDPTWWRECGKNPWCAPPKDLRIIHLDTLWEPIGLMEARTIARANVNAAFARYTASIDRPLERPALDPIDIAAGGLTAVGRAVTRRLVTRTFAEFVADETGSAKIPLSGRGPTVEELVPSLRPDRPAGSTPHPFDGVPKALHGEVFDIMADLQARRTGDAAAATRLAARNEHLLTGRGPGGYSGWTSLDVAGRHVGTRFLYKEERDGIKWMVRDTH</sequence>
<protein>
    <recommendedName>
        <fullName evidence="4">Insecticide toxin TcdB middle/N-terminal domain-containing protein</fullName>
    </recommendedName>
</protein>
<evidence type="ECO:0008006" key="4">
    <source>
        <dbReference type="Google" id="ProtNLM"/>
    </source>
</evidence>
<dbReference type="RefSeq" id="WP_394850975.1">
    <property type="nucleotide sequence ID" value="NZ_CP089982.1"/>
</dbReference>
<gene>
    <name evidence="2" type="ORF">LZC95_16085</name>
</gene>
<evidence type="ECO:0000313" key="2">
    <source>
        <dbReference type="EMBL" id="WXA98343.1"/>
    </source>
</evidence>
<feature type="region of interest" description="Disordered" evidence="1">
    <location>
        <begin position="1320"/>
        <end position="1343"/>
    </location>
</feature>